<keyword evidence="2" id="KW-1185">Reference proteome</keyword>
<protein>
    <submittedName>
        <fullName evidence="1">Uncharacterized protein</fullName>
    </submittedName>
</protein>
<reference evidence="2" key="1">
    <citation type="journal article" date="2019" name="Int. J. Syst. Evol. Microbiol.">
        <title>The Global Catalogue of Microorganisms (GCM) 10K type strain sequencing project: providing services to taxonomists for standard genome sequencing and annotation.</title>
        <authorList>
            <consortium name="The Broad Institute Genomics Platform"/>
            <consortium name="The Broad Institute Genome Sequencing Center for Infectious Disease"/>
            <person name="Wu L."/>
            <person name="Ma J."/>
        </authorList>
    </citation>
    <scope>NUCLEOTIDE SEQUENCE [LARGE SCALE GENOMIC DNA]</scope>
    <source>
        <strain evidence="2">JCM 17225</strain>
    </source>
</reference>
<organism evidence="1 2">
    <name type="scientific">Hymenobacter glaciei</name>
    <dbReference type="NCBI Taxonomy" id="877209"/>
    <lineage>
        <taxon>Bacteria</taxon>
        <taxon>Pseudomonadati</taxon>
        <taxon>Bacteroidota</taxon>
        <taxon>Cytophagia</taxon>
        <taxon>Cytophagales</taxon>
        <taxon>Hymenobacteraceae</taxon>
        <taxon>Hymenobacter</taxon>
    </lineage>
</organism>
<dbReference type="EMBL" id="BAABDK010000035">
    <property type="protein sequence ID" value="GAA4055090.1"/>
    <property type="molecule type" value="Genomic_DNA"/>
</dbReference>
<accession>A0ABP7UXK1</accession>
<dbReference type="Proteomes" id="UP001501469">
    <property type="component" value="Unassembled WGS sequence"/>
</dbReference>
<evidence type="ECO:0000313" key="2">
    <source>
        <dbReference type="Proteomes" id="UP001501469"/>
    </source>
</evidence>
<name>A0ABP7UXK1_9BACT</name>
<comment type="caution">
    <text evidence="1">The sequence shown here is derived from an EMBL/GenBank/DDBJ whole genome shotgun (WGS) entry which is preliminary data.</text>
</comment>
<evidence type="ECO:0000313" key="1">
    <source>
        <dbReference type="EMBL" id="GAA4055090.1"/>
    </source>
</evidence>
<sequence>MKLAPAASGAITAEVQRWGVRPVLADAKLQVPDAMPNRYTLELKADWGLPPPTM</sequence>
<proteinExistence type="predicted"/>
<gene>
    <name evidence="1" type="ORF">GCM10022409_47810</name>
</gene>